<dbReference type="HOGENOM" id="CLU_2997460_0_0_1"/>
<evidence type="ECO:0000313" key="1">
    <source>
        <dbReference type="EMBL" id="KIN96925.1"/>
    </source>
</evidence>
<evidence type="ECO:0000313" key="2">
    <source>
        <dbReference type="Proteomes" id="UP000054217"/>
    </source>
</evidence>
<gene>
    <name evidence="1" type="ORF">M404DRAFT_1006417</name>
</gene>
<protein>
    <submittedName>
        <fullName evidence="1">Uncharacterized protein</fullName>
    </submittedName>
</protein>
<name>A0A0C3NMT1_PISTI</name>
<accession>A0A0C3NMT1</accession>
<organism evidence="1 2">
    <name type="scientific">Pisolithus tinctorius Marx 270</name>
    <dbReference type="NCBI Taxonomy" id="870435"/>
    <lineage>
        <taxon>Eukaryota</taxon>
        <taxon>Fungi</taxon>
        <taxon>Dikarya</taxon>
        <taxon>Basidiomycota</taxon>
        <taxon>Agaricomycotina</taxon>
        <taxon>Agaricomycetes</taxon>
        <taxon>Agaricomycetidae</taxon>
        <taxon>Boletales</taxon>
        <taxon>Sclerodermatineae</taxon>
        <taxon>Pisolithaceae</taxon>
        <taxon>Pisolithus</taxon>
    </lineage>
</organism>
<dbReference type="AlphaFoldDB" id="A0A0C3NMT1"/>
<dbReference type="EMBL" id="KN832037">
    <property type="protein sequence ID" value="KIN96925.1"/>
    <property type="molecule type" value="Genomic_DNA"/>
</dbReference>
<reference evidence="1 2" key="1">
    <citation type="submission" date="2014-04" db="EMBL/GenBank/DDBJ databases">
        <authorList>
            <consortium name="DOE Joint Genome Institute"/>
            <person name="Kuo A."/>
            <person name="Kohler A."/>
            <person name="Costa M.D."/>
            <person name="Nagy L.G."/>
            <person name="Floudas D."/>
            <person name="Copeland A."/>
            <person name="Barry K.W."/>
            <person name="Cichocki N."/>
            <person name="Veneault-Fourrey C."/>
            <person name="LaButti K."/>
            <person name="Lindquist E.A."/>
            <person name="Lipzen A."/>
            <person name="Lundell T."/>
            <person name="Morin E."/>
            <person name="Murat C."/>
            <person name="Sun H."/>
            <person name="Tunlid A."/>
            <person name="Henrissat B."/>
            <person name="Grigoriev I.V."/>
            <person name="Hibbett D.S."/>
            <person name="Martin F."/>
            <person name="Nordberg H.P."/>
            <person name="Cantor M.N."/>
            <person name="Hua S.X."/>
        </authorList>
    </citation>
    <scope>NUCLEOTIDE SEQUENCE [LARGE SCALE GENOMIC DNA]</scope>
    <source>
        <strain evidence="1 2">Marx 270</strain>
    </source>
</reference>
<keyword evidence="2" id="KW-1185">Reference proteome</keyword>
<dbReference type="InParanoid" id="A0A0C3NMT1"/>
<sequence length="57" mass="6885">MAYPEWVWVMRELTSTTEWSTRSLPQVLRPRYHRFPFNLKQELRRPTECTGVNSMGN</sequence>
<dbReference type="Proteomes" id="UP000054217">
    <property type="component" value="Unassembled WGS sequence"/>
</dbReference>
<reference evidence="2" key="2">
    <citation type="submission" date="2015-01" db="EMBL/GenBank/DDBJ databases">
        <title>Evolutionary Origins and Diversification of the Mycorrhizal Mutualists.</title>
        <authorList>
            <consortium name="DOE Joint Genome Institute"/>
            <consortium name="Mycorrhizal Genomics Consortium"/>
            <person name="Kohler A."/>
            <person name="Kuo A."/>
            <person name="Nagy L.G."/>
            <person name="Floudas D."/>
            <person name="Copeland A."/>
            <person name="Barry K.W."/>
            <person name="Cichocki N."/>
            <person name="Veneault-Fourrey C."/>
            <person name="LaButti K."/>
            <person name="Lindquist E.A."/>
            <person name="Lipzen A."/>
            <person name="Lundell T."/>
            <person name="Morin E."/>
            <person name="Murat C."/>
            <person name="Riley R."/>
            <person name="Ohm R."/>
            <person name="Sun H."/>
            <person name="Tunlid A."/>
            <person name="Henrissat B."/>
            <person name="Grigoriev I.V."/>
            <person name="Hibbett D.S."/>
            <person name="Martin F."/>
        </authorList>
    </citation>
    <scope>NUCLEOTIDE SEQUENCE [LARGE SCALE GENOMIC DNA]</scope>
    <source>
        <strain evidence="2">Marx 270</strain>
    </source>
</reference>
<proteinExistence type="predicted"/>